<dbReference type="Proteomes" id="UP001417504">
    <property type="component" value="Unassembled WGS sequence"/>
</dbReference>
<evidence type="ECO:0000259" key="1">
    <source>
        <dbReference type="Pfam" id="PF08387"/>
    </source>
</evidence>
<reference evidence="2 3" key="1">
    <citation type="submission" date="2024-01" db="EMBL/GenBank/DDBJ databases">
        <title>Genome assemblies of Stephania.</title>
        <authorList>
            <person name="Yang L."/>
        </authorList>
    </citation>
    <scope>NUCLEOTIDE SEQUENCE [LARGE SCALE GENOMIC DNA]</scope>
    <source>
        <strain evidence="2">QJT</strain>
        <tissue evidence="2">Leaf</tissue>
    </source>
</reference>
<dbReference type="AlphaFoldDB" id="A0AAP0P4S9"/>
<evidence type="ECO:0000313" key="3">
    <source>
        <dbReference type="Proteomes" id="UP001417504"/>
    </source>
</evidence>
<name>A0AAP0P4S9_9MAGN</name>
<gene>
    <name evidence="2" type="ORF">Sjap_010666</name>
</gene>
<dbReference type="InterPro" id="IPR006566">
    <property type="entry name" value="FBD"/>
</dbReference>
<dbReference type="EMBL" id="JBBNAE010000004">
    <property type="protein sequence ID" value="KAK9130179.1"/>
    <property type="molecule type" value="Genomic_DNA"/>
</dbReference>
<protein>
    <recommendedName>
        <fullName evidence="1">FBD domain-containing protein</fullName>
    </recommendedName>
</protein>
<feature type="domain" description="FBD" evidence="1">
    <location>
        <begin position="59"/>
        <end position="94"/>
    </location>
</feature>
<evidence type="ECO:0000313" key="2">
    <source>
        <dbReference type="EMBL" id="KAK9130179.1"/>
    </source>
</evidence>
<accession>A0AAP0P4S9</accession>
<comment type="caution">
    <text evidence="2">The sequence shown here is derived from an EMBL/GenBank/DDBJ whole genome shotgun (WGS) entry which is preliminary data.</text>
</comment>
<keyword evidence="3" id="KW-1185">Reference proteome</keyword>
<organism evidence="2 3">
    <name type="scientific">Stephania japonica</name>
    <dbReference type="NCBI Taxonomy" id="461633"/>
    <lineage>
        <taxon>Eukaryota</taxon>
        <taxon>Viridiplantae</taxon>
        <taxon>Streptophyta</taxon>
        <taxon>Embryophyta</taxon>
        <taxon>Tracheophyta</taxon>
        <taxon>Spermatophyta</taxon>
        <taxon>Magnoliopsida</taxon>
        <taxon>Ranunculales</taxon>
        <taxon>Menispermaceae</taxon>
        <taxon>Menispermoideae</taxon>
        <taxon>Cissampelideae</taxon>
        <taxon>Stephania</taxon>
    </lineage>
</organism>
<sequence length="99" mass="11249">MVVLSFSSLEILSMPGSLKNLVIDGPKLKEFYVAKLVVKMFWIGILETSNRPNLQISKESLLQQLRFVKIEGVVGSENEFKLMEFVLKNATVLESKYLL</sequence>
<proteinExistence type="predicted"/>
<dbReference type="Pfam" id="PF08387">
    <property type="entry name" value="FBD"/>
    <property type="match status" value="1"/>
</dbReference>